<accession>A0ABZ0IMB2</accession>
<dbReference type="SUPFAM" id="SSF55144">
    <property type="entry name" value="LigT-like"/>
    <property type="match status" value="1"/>
</dbReference>
<dbReference type="InterPro" id="IPR050580">
    <property type="entry name" value="2H_phosphoesterase_YjcG-like"/>
</dbReference>
<organism evidence="1 2">
    <name type="scientific">Imperialibacter roseus</name>
    <dbReference type="NCBI Taxonomy" id="1324217"/>
    <lineage>
        <taxon>Bacteria</taxon>
        <taxon>Pseudomonadati</taxon>
        <taxon>Bacteroidota</taxon>
        <taxon>Cytophagia</taxon>
        <taxon>Cytophagales</taxon>
        <taxon>Flammeovirgaceae</taxon>
        <taxon>Imperialibacter</taxon>
    </lineage>
</organism>
<protein>
    <submittedName>
        <fullName evidence="1">2'-5' RNA ligase family protein</fullName>
    </submittedName>
</protein>
<evidence type="ECO:0000313" key="1">
    <source>
        <dbReference type="EMBL" id="WOK06169.1"/>
    </source>
</evidence>
<dbReference type="EMBL" id="CP136051">
    <property type="protein sequence ID" value="WOK06169.1"/>
    <property type="molecule type" value="Genomic_DNA"/>
</dbReference>
<dbReference type="PANTHER" id="PTHR40037">
    <property type="entry name" value="PHOSPHOESTERASE YJCG-RELATED"/>
    <property type="match status" value="1"/>
</dbReference>
<dbReference type="Pfam" id="PF13563">
    <property type="entry name" value="2_5_RNA_ligase2"/>
    <property type="match status" value="1"/>
</dbReference>
<dbReference type="PANTHER" id="PTHR40037:SF1">
    <property type="entry name" value="PHOSPHOESTERASE SAOUHSC_00951-RELATED"/>
    <property type="match status" value="1"/>
</dbReference>
<keyword evidence="2" id="KW-1185">Reference proteome</keyword>
<keyword evidence="1" id="KW-0436">Ligase</keyword>
<dbReference type="InterPro" id="IPR009097">
    <property type="entry name" value="Cyclic_Pdiesterase"/>
</dbReference>
<evidence type="ECO:0000313" key="2">
    <source>
        <dbReference type="Proteomes" id="UP001302349"/>
    </source>
</evidence>
<proteinExistence type="predicted"/>
<dbReference type="RefSeq" id="WP_317488903.1">
    <property type="nucleotide sequence ID" value="NZ_CP136051.1"/>
</dbReference>
<name>A0ABZ0IMB2_9BACT</name>
<dbReference type="GO" id="GO:0016874">
    <property type="term" value="F:ligase activity"/>
    <property type="evidence" value="ECO:0007669"/>
    <property type="project" value="UniProtKB-KW"/>
</dbReference>
<sequence>MVKNLLRDEKLYFVAVVPPEPLGAELHQLKEYFRDKYNSSKSLNSPPHITLHMPFKWRESKEKKLLSALEECCLPLTPFEVALKGFAAFPPRVIYAEPVESPQLHDLQKTVARAMRLSLNLFNADYQGRGFHPHITLAFRDLKKPRFHEAWQEFENKPLKASFLVDNICLLKHNGSTWDIFQELPFGNFISAEKGERPSEETE</sequence>
<gene>
    <name evidence="1" type="ORF">RT717_24130</name>
</gene>
<dbReference type="Proteomes" id="UP001302349">
    <property type="component" value="Chromosome"/>
</dbReference>
<reference evidence="1 2" key="1">
    <citation type="journal article" date="2023" name="Microbiol. Resour. Announc.">
        <title>Complete Genome Sequence of Imperialibacter roseus strain P4T.</title>
        <authorList>
            <person name="Tizabi D.R."/>
            <person name="Bachvaroff T."/>
            <person name="Hill R.T."/>
        </authorList>
    </citation>
    <scope>NUCLEOTIDE SEQUENCE [LARGE SCALE GENOMIC DNA]</scope>
    <source>
        <strain evidence="1 2">P4T</strain>
    </source>
</reference>
<dbReference type="Gene3D" id="3.90.1140.10">
    <property type="entry name" value="Cyclic phosphodiesterase"/>
    <property type="match status" value="1"/>
</dbReference>